<dbReference type="KEGG" id="ptaw:DW352_21910"/>
<dbReference type="Proteomes" id="UP000254889">
    <property type="component" value="Chromosome"/>
</dbReference>
<name>A0A346A195_9HYPH</name>
<evidence type="ECO:0000256" key="6">
    <source>
        <dbReference type="SAM" id="Phobius"/>
    </source>
</evidence>
<evidence type="ECO:0000256" key="1">
    <source>
        <dbReference type="ARBA" id="ARBA00004651"/>
    </source>
</evidence>
<sequence>MLVSTVRGLVGLCTRFSWFVIALGVLAAIGSGVYTAKHFAINTNIDTLISPTLDWRQREAAFERDFPGHFQSTLIVIDAPTPELASAAAGLLAQKLSEQPKLFESVDNLSGNEFFARNGLLFQPTNDVEQLTDGMSRAAPLIGTLARDPSLRGLTRALSFGLAAVQQGMSKLDDMVRPMSMASDTLDNVLAGKPAVFSWQELLSGHKPTVSETRRFIEVRPVLDFSALEPGKVSSDAIRKAAADLDLSGKYQARVRLTGQIPMGDEEFATVQEGALINGAATVVVVLVILWLALKSGRIILAVFVNLVIGLAITAALGLMMVGALNVISVAFAVLFVGLGVDFGIQFSVRYRSERHAVPDLRKALSLTASEVAVPLTLAAVAVACGFLSFLPTAYRGVSELGMIAGAGMMVAYLTSITVLPALLTVLNPPGEPEEIGYRALAPVDDFLSRHRVGVVAGTIGVAVVGAPLLYYLTFDFDPVHLRSTQTESISTLLDVQKDPNVNFNSINVIVPSLDRMSEVADRLRKLPEVSRVATIDSYVPQDQEKKLQLIKDMDDQIGFLLRDPAPRSGPSDAENVAALNASADQLKGMAGDAKGPGADAARRLAADLVNLAKADKATRDRAQDAFVVPLQVSLAGLRGFLGAQAVTRANLPDGLKRQWVTADGKSRVEVFPSGDANDTEVLRKFARAVLTVYPEAIGGPVSILKSGETVVSAFIHAGLYALLSIAILLWIVLRRFGDMLLTLVPLVLAGVVTLEICVLIGMPLNFANIIALPLLLGVGVAFKIYYITAWRAGQGNLLQSSLTRAVIWSALTTATAFGSLWLSNHPGTSSMGKLLALSLVTTLCAAVLFQPALMGAPRDADKS</sequence>
<evidence type="ECO:0000313" key="8">
    <source>
        <dbReference type="EMBL" id="AXK82942.1"/>
    </source>
</evidence>
<dbReference type="SUPFAM" id="SSF82866">
    <property type="entry name" value="Multidrug efflux transporter AcrB transmembrane domain"/>
    <property type="match status" value="2"/>
</dbReference>
<evidence type="ECO:0000259" key="7">
    <source>
        <dbReference type="PROSITE" id="PS50156"/>
    </source>
</evidence>
<dbReference type="EMBL" id="CP031417">
    <property type="protein sequence ID" value="AXK82942.1"/>
    <property type="molecule type" value="Genomic_DNA"/>
</dbReference>
<evidence type="ECO:0000256" key="4">
    <source>
        <dbReference type="ARBA" id="ARBA00022989"/>
    </source>
</evidence>
<dbReference type="InterPro" id="IPR017841">
    <property type="entry name" value="Hopanoid_biosynth_HpnN"/>
</dbReference>
<keyword evidence="5 6" id="KW-0472">Membrane</keyword>
<evidence type="ECO:0000256" key="2">
    <source>
        <dbReference type="ARBA" id="ARBA00022475"/>
    </source>
</evidence>
<proteinExistence type="predicted"/>
<keyword evidence="4 6" id="KW-1133">Transmembrane helix</keyword>
<keyword evidence="9" id="KW-1185">Reference proteome</keyword>
<feature type="transmembrane region" description="Helical" evidence="6">
    <location>
        <begin position="771"/>
        <end position="791"/>
    </location>
</feature>
<evidence type="ECO:0000256" key="3">
    <source>
        <dbReference type="ARBA" id="ARBA00022692"/>
    </source>
</evidence>
<feature type="domain" description="SSD" evidence="7">
    <location>
        <begin position="300"/>
        <end position="426"/>
    </location>
</feature>
<dbReference type="RefSeq" id="WP_115693321.1">
    <property type="nucleotide sequence ID" value="NZ_CP031417.1"/>
</dbReference>
<dbReference type="InterPro" id="IPR004869">
    <property type="entry name" value="MMPL_dom"/>
</dbReference>
<keyword evidence="2" id="KW-1003">Cell membrane</keyword>
<dbReference type="InterPro" id="IPR050545">
    <property type="entry name" value="Mycobact_MmpL"/>
</dbReference>
<feature type="transmembrane region" description="Helical" evidence="6">
    <location>
        <begin position="403"/>
        <end position="427"/>
    </location>
</feature>
<feature type="transmembrane region" description="Helical" evidence="6">
    <location>
        <begin position="301"/>
        <end position="322"/>
    </location>
</feature>
<feature type="transmembrane region" description="Helical" evidence="6">
    <location>
        <begin position="835"/>
        <end position="854"/>
    </location>
</feature>
<protein>
    <submittedName>
        <fullName evidence="8">Hopanoid biosynthesis-associated RND transporter HpnN</fullName>
    </submittedName>
</protein>
<feature type="transmembrane region" description="Helical" evidence="6">
    <location>
        <begin position="803"/>
        <end position="823"/>
    </location>
</feature>
<feature type="transmembrane region" description="Helical" evidence="6">
    <location>
        <begin position="328"/>
        <end position="351"/>
    </location>
</feature>
<feature type="transmembrane region" description="Helical" evidence="6">
    <location>
        <begin position="372"/>
        <end position="391"/>
    </location>
</feature>
<accession>A0A346A195</accession>
<feature type="transmembrane region" description="Helical" evidence="6">
    <location>
        <begin position="714"/>
        <end position="734"/>
    </location>
</feature>
<reference evidence="8 9" key="1">
    <citation type="submission" date="2018-07" db="EMBL/GenBank/DDBJ databases">
        <authorList>
            <person name="Quirk P.G."/>
            <person name="Krulwich T.A."/>
        </authorList>
    </citation>
    <scope>NUCLEOTIDE SEQUENCE [LARGE SCALE GENOMIC DNA]</scope>
    <source>
        <strain evidence="8 9">CC-BB4</strain>
    </source>
</reference>
<organism evidence="8 9">
    <name type="scientific">Pseudolabrys taiwanensis</name>
    <dbReference type="NCBI Taxonomy" id="331696"/>
    <lineage>
        <taxon>Bacteria</taxon>
        <taxon>Pseudomonadati</taxon>
        <taxon>Pseudomonadota</taxon>
        <taxon>Alphaproteobacteria</taxon>
        <taxon>Hyphomicrobiales</taxon>
        <taxon>Xanthobacteraceae</taxon>
        <taxon>Pseudolabrys</taxon>
    </lineage>
</organism>
<dbReference type="OrthoDB" id="7518665at2"/>
<dbReference type="Pfam" id="PF03176">
    <property type="entry name" value="MMPL"/>
    <property type="match status" value="2"/>
</dbReference>
<dbReference type="InterPro" id="IPR000731">
    <property type="entry name" value="SSD"/>
</dbReference>
<feature type="transmembrane region" description="Helical" evidence="6">
    <location>
        <begin position="12"/>
        <end position="34"/>
    </location>
</feature>
<feature type="transmembrane region" description="Helical" evidence="6">
    <location>
        <begin position="453"/>
        <end position="473"/>
    </location>
</feature>
<gene>
    <name evidence="8" type="ORF">DW352_21910</name>
</gene>
<comment type="subcellular location">
    <subcellularLocation>
        <location evidence="1">Cell membrane</location>
        <topology evidence="1">Multi-pass membrane protein</topology>
    </subcellularLocation>
</comment>
<dbReference type="GO" id="GO:0005886">
    <property type="term" value="C:plasma membrane"/>
    <property type="evidence" value="ECO:0007669"/>
    <property type="project" value="UniProtKB-SubCell"/>
</dbReference>
<dbReference type="AlphaFoldDB" id="A0A346A195"/>
<dbReference type="PANTHER" id="PTHR33406">
    <property type="entry name" value="MEMBRANE PROTEIN MJ1562-RELATED"/>
    <property type="match status" value="1"/>
</dbReference>
<dbReference type="Gene3D" id="1.20.1640.10">
    <property type="entry name" value="Multidrug efflux transporter AcrB transmembrane domain"/>
    <property type="match status" value="2"/>
</dbReference>
<evidence type="ECO:0000256" key="5">
    <source>
        <dbReference type="ARBA" id="ARBA00023136"/>
    </source>
</evidence>
<dbReference type="PROSITE" id="PS50156">
    <property type="entry name" value="SSD"/>
    <property type="match status" value="1"/>
</dbReference>
<feature type="transmembrane region" description="Helical" evidence="6">
    <location>
        <begin position="275"/>
        <end position="294"/>
    </location>
</feature>
<dbReference type="PANTHER" id="PTHR33406:SF13">
    <property type="entry name" value="MEMBRANE PROTEIN YDFJ"/>
    <property type="match status" value="1"/>
</dbReference>
<keyword evidence="3 6" id="KW-0812">Transmembrane</keyword>
<dbReference type="NCBIfam" id="TIGR03480">
    <property type="entry name" value="HpnN"/>
    <property type="match status" value="1"/>
</dbReference>
<evidence type="ECO:0000313" key="9">
    <source>
        <dbReference type="Proteomes" id="UP000254889"/>
    </source>
</evidence>
<feature type="transmembrane region" description="Helical" evidence="6">
    <location>
        <begin position="741"/>
        <end position="765"/>
    </location>
</feature>